<feature type="domain" description="SHSP" evidence="4">
    <location>
        <begin position="14"/>
        <end position="124"/>
    </location>
</feature>
<comment type="caution">
    <text evidence="5">The sequence shown here is derived from an EMBL/GenBank/DDBJ whole genome shotgun (WGS) entry which is preliminary data.</text>
</comment>
<dbReference type="CDD" id="cd06464">
    <property type="entry name" value="ACD_sHsps-like"/>
    <property type="match status" value="1"/>
</dbReference>
<dbReference type="SUPFAM" id="SSF49764">
    <property type="entry name" value="HSP20-like chaperones"/>
    <property type="match status" value="1"/>
</dbReference>
<name>A0A2T8FE78_9ACTN</name>
<comment type="similarity">
    <text evidence="1 2">Belongs to the small heat shock protein (HSP20) family.</text>
</comment>
<gene>
    <name evidence="5" type="ORF">DDE18_04665</name>
</gene>
<dbReference type="EMBL" id="QDGZ01000002">
    <property type="protein sequence ID" value="PVG84018.1"/>
    <property type="molecule type" value="Genomic_DNA"/>
</dbReference>
<evidence type="ECO:0000259" key="4">
    <source>
        <dbReference type="PROSITE" id="PS01031"/>
    </source>
</evidence>
<dbReference type="AlphaFoldDB" id="A0A2T8FE78"/>
<dbReference type="InterPro" id="IPR002068">
    <property type="entry name" value="A-crystallin/Hsp20_dom"/>
</dbReference>
<dbReference type="OrthoDB" id="5242916at2"/>
<dbReference type="InterPro" id="IPR031107">
    <property type="entry name" value="Small_HSP"/>
</dbReference>
<keyword evidence="6" id="KW-1185">Reference proteome</keyword>
<dbReference type="PROSITE" id="PS01031">
    <property type="entry name" value="SHSP"/>
    <property type="match status" value="1"/>
</dbReference>
<dbReference type="Proteomes" id="UP000246018">
    <property type="component" value="Unassembled WGS sequence"/>
</dbReference>
<evidence type="ECO:0000256" key="2">
    <source>
        <dbReference type="RuleBase" id="RU003616"/>
    </source>
</evidence>
<feature type="compositionally biased region" description="Low complexity" evidence="3">
    <location>
        <begin position="121"/>
        <end position="141"/>
    </location>
</feature>
<reference evidence="5 6" key="1">
    <citation type="submission" date="2018-04" db="EMBL/GenBank/DDBJ databases">
        <title>Genome of Nocardioides gansuensis WSJ-1.</title>
        <authorList>
            <person name="Wu S."/>
            <person name="Wang G."/>
        </authorList>
    </citation>
    <scope>NUCLEOTIDE SEQUENCE [LARGE SCALE GENOMIC DNA]</scope>
    <source>
        <strain evidence="5 6">WSJ-1</strain>
    </source>
</reference>
<organism evidence="5 6">
    <name type="scientific">Nocardioides gansuensis</name>
    <dbReference type="NCBI Taxonomy" id="2138300"/>
    <lineage>
        <taxon>Bacteria</taxon>
        <taxon>Bacillati</taxon>
        <taxon>Actinomycetota</taxon>
        <taxon>Actinomycetes</taxon>
        <taxon>Propionibacteriales</taxon>
        <taxon>Nocardioidaceae</taxon>
        <taxon>Nocardioides</taxon>
    </lineage>
</organism>
<sequence length="150" mass="16318">MDRLTRQLLGQGAAGQGPRWMPMDLYREGDHFVANIDLPGMDPGSIDVDVEGSTLTIRARRTLRGENAQWLSQERPSGTFMRQMTLGEGVDMESIHAHYEHGVLSLTIPVATEAKPRKIQIESGGSQPQQIGQSDQSTTQGQGTGESSGQ</sequence>
<dbReference type="PANTHER" id="PTHR11527">
    <property type="entry name" value="HEAT-SHOCK PROTEIN 20 FAMILY MEMBER"/>
    <property type="match status" value="1"/>
</dbReference>
<dbReference type="InterPro" id="IPR008978">
    <property type="entry name" value="HSP20-like_chaperone"/>
</dbReference>
<evidence type="ECO:0000313" key="6">
    <source>
        <dbReference type="Proteomes" id="UP000246018"/>
    </source>
</evidence>
<evidence type="ECO:0000256" key="1">
    <source>
        <dbReference type="PROSITE-ProRule" id="PRU00285"/>
    </source>
</evidence>
<protein>
    <submittedName>
        <fullName evidence="5">Heat-shock protein Hsp20</fullName>
    </submittedName>
</protein>
<feature type="region of interest" description="Disordered" evidence="3">
    <location>
        <begin position="116"/>
        <end position="150"/>
    </location>
</feature>
<accession>A0A2T8FE78</accession>
<proteinExistence type="inferred from homology"/>
<dbReference type="Pfam" id="PF00011">
    <property type="entry name" value="HSP20"/>
    <property type="match status" value="1"/>
</dbReference>
<dbReference type="RefSeq" id="WP_116571491.1">
    <property type="nucleotide sequence ID" value="NZ_QDGZ01000002.1"/>
</dbReference>
<dbReference type="Gene3D" id="2.60.40.790">
    <property type="match status" value="1"/>
</dbReference>
<evidence type="ECO:0000256" key="3">
    <source>
        <dbReference type="SAM" id="MobiDB-lite"/>
    </source>
</evidence>
<evidence type="ECO:0000313" key="5">
    <source>
        <dbReference type="EMBL" id="PVG84018.1"/>
    </source>
</evidence>